<feature type="domain" description="SLA1 homology" evidence="4">
    <location>
        <begin position="27"/>
        <end position="80"/>
    </location>
</feature>
<feature type="compositionally biased region" description="Polar residues" evidence="1">
    <location>
        <begin position="186"/>
        <end position="198"/>
    </location>
</feature>
<keyword evidence="2" id="KW-1133">Transmembrane helix</keyword>
<keyword evidence="6" id="KW-1185">Reference proteome</keyword>
<feature type="signal peptide" evidence="3">
    <location>
        <begin position="1"/>
        <end position="19"/>
    </location>
</feature>
<dbReference type="GO" id="GO:0042802">
    <property type="term" value="F:identical protein binding"/>
    <property type="evidence" value="ECO:0007669"/>
    <property type="project" value="InterPro"/>
</dbReference>
<evidence type="ECO:0000256" key="3">
    <source>
        <dbReference type="SAM" id="SignalP"/>
    </source>
</evidence>
<keyword evidence="3" id="KW-0732">Signal</keyword>
<protein>
    <recommendedName>
        <fullName evidence="4">SLA1 homology domain-containing protein</fullName>
    </recommendedName>
</protein>
<dbReference type="AlphaFoldDB" id="A0A3S9PBJ3"/>
<keyword evidence="2" id="KW-0472">Membrane</keyword>
<dbReference type="Pfam" id="PF03983">
    <property type="entry name" value="SHD1"/>
    <property type="match status" value="1"/>
</dbReference>
<keyword evidence="2" id="KW-0812">Transmembrane</keyword>
<feature type="region of interest" description="Disordered" evidence="1">
    <location>
        <begin position="180"/>
        <end position="216"/>
    </location>
</feature>
<feature type="chain" id="PRO_5019048884" description="SLA1 homology domain-containing protein" evidence="3">
    <location>
        <begin position="20"/>
        <end position="216"/>
    </location>
</feature>
<dbReference type="Proteomes" id="UP000267268">
    <property type="component" value="Chromosome 2"/>
</dbReference>
<dbReference type="Gene3D" id="2.30.30.700">
    <property type="entry name" value="SLA1 homology domain 1"/>
    <property type="match status" value="1"/>
</dbReference>
<dbReference type="GO" id="GO:0030674">
    <property type="term" value="F:protein-macromolecule adaptor activity"/>
    <property type="evidence" value="ECO:0007669"/>
    <property type="project" value="InterPro"/>
</dbReference>
<dbReference type="EMBL" id="CP034563">
    <property type="protein sequence ID" value="AZQ65499.1"/>
    <property type="molecule type" value="Genomic_DNA"/>
</dbReference>
<evidence type="ECO:0000313" key="5">
    <source>
        <dbReference type="EMBL" id="AZQ65499.1"/>
    </source>
</evidence>
<dbReference type="KEGG" id="fll:EI427_25130"/>
<organism evidence="5 6">
    <name type="scientific">Flammeovirga pectinis</name>
    <dbReference type="NCBI Taxonomy" id="2494373"/>
    <lineage>
        <taxon>Bacteria</taxon>
        <taxon>Pseudomonadati</taxon>
        <taxon>Bacteroidota</taxon>
        <taxon>Cytophagia</taxon>
        <taxon>Cytophagales</taxon>
        <taxon>Flammeovirgaceae</taxon>
        <taxon>Flammeovirga</taxon>
    </lineage>
</organism>
<evidence type="ECO:0000256" key="1">
    <source>
        <dbReference type="SAM" id="MobiDB-lite"/>
    </source>
</evidence>
<evidence type="ECO:0000313" key="6">
    <source>
        <dbReference type="Proteomes" id="UP000267268"/>
    </source>
</evidence>
<feature type="transmembrane region" description="Helical" evidence="2">
    <location>
        <begin position="98"/>
        <end position="116"/>
    </location>
</feature>
<evidence type="ECO:0000256" key="2">
    <source>
        <dbReference type="SAM" id="Phobius"/>
    </source>
</evidence>
<feature type="transmembrane region" description="Helical" evidence="2">
    <location>
        <begin position="123"/>
        <end position="145"/>
    </location>
</feature>
<dbReference type="InterPro" id="IPR007131">
    <property type="entry name" value="SHD1"/>
</dbReference>
<accession>A0A3S9PBJ3</accession>
<dbReference type="OrthoDB" id="9829797at2"/>
<dbReference type="GO" id="GO:0043130">
    <property type="term" value="F:ubiquitin binding"/>
    <property type="evidence" value="ECO:0007669"/>
    <property type="project" value="InterPro"/>
</dbReference>
<proteinExistence type="predicted"/>
<reference evidence="5 6" key="1">
    <citation type="submission" date="2018-12" db="EMBL/GenBank/DDBJ databases">
        <title>Flammeovirga pectinis sp. nov., isolated from the gut of the Korean scallop, Patinopecten yessoensis.</title>
        <authorList>
            <person name="Bae J.-W."/>
            <person name="Jeong Y.-S."/>
            <person name="Kang W."/>
        </authorList>
    </citation>
    <scope>NUCLEOTIDE SEQUENCE [LARGE SCALE GENOMIC DNA]</scope>
    <source>
        <strain evidence="5 6">L12M1</strain>
    </source>
</reference>
<name>A0A3S9PBJ3_9BACT</name>
<evidence type="ECO:0000259" key="4">
    <source>
        <dbReference type="Pfam" id="PF03983"/>
    </source>
</evidence>
<dbReference type="GO" id="GO:0008092">
    <property type="term" value="F:cytoskeletal protein binding"/>
    <property type="evidence" value="ECO:0007669"/>
    <property type="project" value="InterPro"/>
</dbReference>
<dbReference type="RefSeq" id="WP_126620267.1">
    <property type="nucleotide sequence ID" value="NZ_CP034563.1"/>
</dbReference>
<gene>
    <name evidence="5" type="ORF">EI427_25130</name>
</gene>
<sequence length="216" mass="24459">MKNYLILFVTLFVSNFSQASTKEVVYHIWNDQQQEVIADAQLILVEDADVVLEKVNGSIFHYPIQKLSAKDIQFLENEYGYLNLIDSRISASTFHSNWVMLLAILVLLGGFVLSYFSRHKTSYLATTFLLAGFTLFVMACTSSYVDNVDKEVTIFIKSQTDSEIVHEVFDIFPTHHSRENVGQEEVPNTSETVASSTLNKKEDKSSGDSKSFIVFD</sequence>